<name>A0A2N5V080_9BASI</name>
<feature type="region of interest" description="Disordered" evidence="1">
    <location>
        <begin position="94"/>
        <end position="114"/>
    </location>
</feature>
<feature type="compositionally biased region" description="Basic and acidic residues" evidence="1">
    <location>
        <begin position="94"/>
        <end position="112"/>
    </location>
</feature>
<evidence type="ECO:0000313" key="2">
    <source>
        <dbReference type="EMBL" id="PLW43410.1"/>
    </source>
</evidence>
<evidence type="ECO:0000313" key="3">
    <source>
        <dbReference type="Proteomes" id="UP000235392"/>
    </source>
</evidence>
<dbReference type="EMBL" id="PGCI01000068">
    <property type="protein sequence ID" value="PLW43410.1"/>
    <property type="molecule type" value="Genomic_DNA"/>
</dbReference>
<dbReference type="Proteomes" id="UP000235392">
    <property type="component" value="Unassembled WGS sequence"/>
</dbReference>
<dbReference type="AlphaFoldDB" id="A0A2N5V080"/>
<protein>
    <submittedName>
        <fullName evidence="2">Uncharacterized protein</fullName>
    </submittedName>
</protein>
<accession>A0A2N5V080</accession>
<organism evidence="2 3">
    <name type="scientific">Puccinia coronata f. sp. avenae</name>
    <dbReference type="NCBI Taxonomy" id="200324"/>
    <lineage>
        <taxon>Eukaryota</taxon>
        <taxon>Fungi</taxon>
        <taxon>Dikarya</taxon>
        <taxon>Basidiomycota</taxon>
        <taxon>Pucciniomycotina</taxon>
        <taxon>Pucciniomycetes</taxon>
        <taxon>Pucciniales</taxon>
        <taxon>Pucciniaceae</taxon>
        <taxon>Puccinia</taxon>
    </lineage>
</organism>
<sequence length="139" mass="15638">MITKYLVRNKHIPTKTSVSHLFSLAFPKEYQVSINRELVKSNLIPTGKDGYNKPPILEDVMEVAKDKLRALSINAFEAGSNFAAANKEMQQSLDLKKGDSKKREKMLEEYPKEPVQSQIKSMAKAIEALTNNLNNTTKA</sequence>
<evidence type="ECO:0000256" key="1">
    <source>
        <dbReference type="SAM" id="MobiDB-lite"/>
    </source>
</evidence>
<reference evidence="2 3" key="1">
    <citation type="submission" date="2017-11" db="EMBL/GenBank/DDBJ databases">
        <title>De novo assembly and phasing of dikaryotic genomes from two isolates of Puccinia coronata f. sp. avenae, the causal agent of oat crown rust.</title>
        <authorList>
            <person name="Miller M.E."/>
            <person name="Zhang Y."/>
            <person name="Omidvar V."/>
            <person name="Sperschneider J."/>
            <person name="Schwessinger B."/>
            <person name="Raley C."/>
            <person name="Palmer J.M."/>
            <person name="Garnica D."/>
            <person name="Upadhyaya N."/>
            <person name="Rathjen J."/>
            <person name="Taylor J.M."/>
            <person name="Park R.F."/>
            <person name="Dodds P.N."/>
            <person name="Hirsch C.D."/>
            <person name="Kianian S.F."/>
            <person name="Figueroa M."/>
        </authorList>
    </citation>
    <scope>NUCLEOTIDE SEQUENCE [LARGE SCALE GENOMIC DNA]</scope>
    <source>
        <strain evidence="2">12SD80</strain>
    </source>
</reference>
<gene>
    <name evidence="2" type="ORF">PCASD_07529</name>
</gene>
<proteinExistence type="predicted"/>
<comment type="caution">
    <text evidence="2">The sequence shown here is derived from an EMBL/GenBank/DDBJ whole genome shotgun (WGS) entry which is preliminary data.</text>
</comment>